<keyword evidence="2" id="KW-1185">Reference proteome</keyword>
<evidence type="ECO:0008006" key="3">
    <source>
        <dbReference type="Google" id="ProtNLM"/>
    </source>
</evidence>
<evidence type="ECO:0000313" key="1">
    <source>
        <dbReference type="EMBL" id="OCX20818.1"/>
    </source>
</evidence>
<protein>
    <recommendedName>
        <fullName evidence="3">RidA family protein</fullName>
    </recommendedName>
</protein>
<sequence>MIDRSKGVAAGRSSGSGFGNLVWAVATSDDKSLDLKGQVAAAFAKIDRVLGELGTDRRNLLSVTVFLANLDDKKAFDIEWLSWVGDNPGHWPQRMCIGATLSAGTLVEISVVAARPG</sequence>
<name>A0A1C2E1F2_9HYPH</name>
<dbReference type="InterPro" id="IPR035709">
    <property type="entry name" value="YoaB-like"/>
</dbReference>
<gene>
    <name evidence="1" type="ORF">QV13_08825</name>
</gene>
<dbReference type="InterPro" id="IPR035959">
    <property type="entry name" value="RutC-like_sf"/>
</dbReference>
<dbReference type="PANTHER" id="PTHR47328">
    <property type="match status" value="1"/>
</dbReference>
<dbReference type="AlphaFoldDB" id="A0A1C2E1F2"/>
<dbReference type="EMBL" id="MDEO01000029">
    <property type="protein sequence ID" value="OCX20818.1"/>
    <property type="molecule type" value="Genomic_DNA"/>
</dbReference>
<dbReference type="InterPro" id="IPR006175">
    <property type="entry name" value="YjgF/YER057c/UK114"/>
</dbReference>
<dbReference type="Pfam" id="PF01042">
    <property type="entry name" value="Ribonuc_L-PSP"/>
    <property type="match status" value="1"/>
</dbReference>
<comment type="caution">
    <text evidence="1">The sequence shown here is derived from an EMBL/GenBank/DDBJ whole genome shotgun (WGS) entry which is preliminary data.</text>
</comment>
<organism evidence="1 2">
    <name type="scientific">Mesorhizobium hungaricum</name>
    <dbReference type="NCBI Taxonomy" id="1566387"/>
    <lineage>
        <taxon>Bacteria</taxon>
        <taxon>Pseudomonadati</taxon>
        <taxon>Pseudomonadota</taxon>
        <taxon>Alphaproteobacteria</taxon>
        <taxon>Hyphomicrobiales</taxon>
        <taxon>Phyllobacteriaceae</taxon>
        <taxon>Mesorhizobium</taxon>
    </lineage>
</organism>
<dbReference type="SUPFAM" id="SSF55298">
    <property type="entry name" value="YjgF-like"/>
    <property type="match status" value="1"/>
</dbReference>
<dbReference type="Proteomes" id="UP000094412">
    <property type="component" value="Unassembled WGS sequence"/>
</dbReference>
<dbReference type="Gene3D" id="3.30.1330.40">
    <property type="entry name" value="RutC-like"/>
    <property type="match status" value="1"/>
</dbReference>
<accession>A0A1C2E1F2</accession>
<evidence type="ECO:0000313" key="2">
    <source>
        <dbReference type="Proteomes" id="UP000094412"/>
    </source>
</evidence>
<proteinExistence type="predicted"/>
<reference evidence="1 2" key="1">
    <citation type="submission" date="2016-08" db="EMBL/GenBank/DDBJ databases">
        <title>Whole genome sequence of Mesorhizobium sp. strain UASWS1009 isolated from industrial sewage.</title>
        <authorList>
            <person name="Crovadore J."/>
            <person name="Calmin G."/>
            <person name="Chablais R."/>
            <person name="Cochard B."/>
            <person name="Lefort F."/>
        </authorList>
    </citation>
    <scope>NUCLEOTIDE SEQUENCE [LARGE SCALE GENOMIC DNA]</scope>
    <source>
        <strain evidence="1 2">UASWS1009</strain>
    </source>
</reference>
<dbReference type="STRING" id="1566387.QV13_08825"/>
<dbReference type="PANTHER" id="PTHR47328:SF1">
    <property type="entry name" value="RUTC FAMILY PROTEIN YOAB"/>
    <property type="match status" value="1"/>
</dbReference>